<dbReference type="RefSeq" id="XP_020833940.1">
    <property type="nucleotide sequence ID" value="XM_020978281.1"/>
</dbReference>
<dbReference type="SUPFAM" id="SSF55681">
    <property type="entry name" value="Class II aaRS and biotin synthetases"/>
    <property type="match status" value="1"/>
</dbReference>
<dbReference type="InterPro" id="IPR042103">
    <property type="entry name" value="SerRS_1_N_sf"/>
</dbReference>
<keyword evidence="5 27" id="KW-0436">Ligase</keyword>
<feature type="binding site" evidence="21">
    <location>
        <position position="457"/>
    </location>
    <ligand>
        <name>L-serine</name>
        <dbReference type="ChEBI" id="CHEBI:33384"/>
    </ligand>
</feature>
<comment type="subcellular location">
    <subcellularLocation>
        <location evidence="1">Mitochondrion matrix</location>
    </subcellularLocation>
</comment>
<feature type="domain" description="Aminoacyl-transfer RNA synthetases class-II family profile" evidence="25">
    <location>
        <begin position="208"/>
        <end position="484"/>
    </location>
</feature>
<dbReference type="GeneID" id="110202270"/>
<keyword evidence="7 22" id="KW-0067">ATP-binding</keyword>
<dbReference type="AlphaFoldDB" id="A0A6P5JI86"/>
<keyword evidence="12" id="KW-0030">Aminoacyl-tRNA synthetase</keyword>
<evidence type="ECO:0000256" key="2">
    <source>
        <dbReference type="ARBA" id="ARBA00005045"/>
    </source>
</evidence>
<sequence>MAASTAWRFLRLLPMPFRSCCRPRQETPRPGRERNLSTSSGVPRRTRNLLYEHVREGYSARPQLDVESLCAHPEEAARALEHRKGELRPADLSEIISTWQSLGRLREEIRALEEEKAAVAQKIKALLVSQDQDVLQQDPMYQNTRAQGRSIRTRLAALYADEAHLEELFYTRALRLPNQTHPDVPVGDESQARVLEVVGEKPTFAFHPRGHLEIGEKLDIIRQKRLSHVSGQRSYYLCGPGALLQHALVSFTLSKLVQRGFTAMTVPDMLRGAVFEGCGMSPNASPSQIYNIDPSRFEDLNLAGTSEVGIAGYFMDHAVSWKDLPIRVVCSSTCYRAETNTGKDPWGLFRVHHFLKVEMFGLTCSGTEHSSGLLEEFVSLQKEILTELGLHFRVLDMPTQELGRPAYRKFDIEAWMPGRGCFGEVSSASNCTDFQSRRLHIMYETETGDLQHVHTVNGTGCAVPRILIALLESNQQKDGSVLVPDVLQPYLGTDRISTPTHTRLRYIGPNQPRAS</sequence>
<evidence type="ECO:0000256" key="6">
    <source>
        <dbReference type="ARBA" id="ARBA00022741"/>
    </source>
</evidence>
<comment type="pathway">
    <text evidence="2">Aminoacyl-tRNA biosynthesis; selenocysteinyl-tRNA(Sec) biosynthesis; L-seryl-tRNA(Sec) from L-serine and tRNA(Sec): step 1/1.</text>
</comment>
<keyword evidence="11" id="KW-0496">Mitochondrion</keyword>
<evidence type="ECO:0000256" key="10">
    <source>
        <dbReference type="ARBA" id="ARBA00022990"/>
    </source>
</evidence>
<evidence type="ECO:0000256" key="24">
    <source>
        <dbReference type="SAM" id="MobiDB-lite"/>
    </source>
</evidence>
<dbReference type="UniPathway" id="UPA00906">
    <property type="reaction ID" value="UER00895"/>
</dbReference>
<dbReference type="InterPro" id="IPR033729">
    <property type="entry name" value="SerRS_core"/>
</dbReference>
<evidence type="ECO:0000256" key="17">
    <source>
        <dbReference type="ARBA" id="ARBA00056247"/>
    </source>
</evidence>
<dbReference type="GO" id="GO:0005759">
    <property type="term" value="C:mitochondrial matrix"/>
    <property type="evidence" value="ECO:0007669"/>
    <property type="project" value="UniProtKB-SubCell"/>
</dbReference>
<dbReference type="InterPro" id="IPR010978">
    <property type="entry name" value="tRNA-bd_arm"/>
</dbReference>
<dbReference type="SUPFAM" id="SSF46589">
    <property type="entry name" value="tRNA-binding arm"/>
    <property type="match status" value="1"/>
</dbReference>
<evidence type="ECO:0000256" key="20">
    <source>
        <dbReference type="ARBA" id="ARBA00078988"/>
    </source>
</evidence>
<dbReference type="EC" id="6.1.1.11" evidence="4"/>
<evidence type="ECO:0000256" key="14">
    <source>
        <dbReference type="ARBA" id="ARBA00033352"/>
    </source>
</evidence>
<dbReference type="FunCoup" id="A0A6P5JI86">
    <property type="interactions" value="1307"/>
</dbReference>
<proteinExistence type="inferred from homology"/>
<dbReference type="FunFam" id="1.10.287.40:FF:000005">
    <property type="entry name" value="Seryl-tRNA synthetase 2, mitochondrial"/>
    <property type="match status" value="1"/>
</dbReference>
<protein>
    <recommendedName>
        <fullName evidence="19">Serine--tRNA ligase, mitochondrial</fullName>
        <ecNumber evidence="4">6.1.1.11</ecNumber>
    </recommendedName>
    <alternativeName>
        <fullName evidence="20">SerRSmt</fullName>
    </alternativeName>
    <alternativeName>
        <fullName evidence="13">Seryl-tRNA synthetase</fullName>
    </alternativeName>
    <alternativeName>
        <fullName evidence="14">Seryl-tRNA(Ser/Sec) synthetase</fullName>
    </alternativeName>
</protein>
<keyword evidence="26" id="KW-1185">Reference proteome</keyword>
<evidence type="ECO:0000256" key="22">
    <source>
        <dbReference type="PIRSR" id="PIRSR001529-2"/>
    </source>
</evidence>
<evidence type="ECO:0000256" key="1">
    <source>
        <dbReference type="ARBA" id="ARBA00004305"/>
    </source>
</evidence>
<evidence type="ECO:0000256" key="8">
    <source>
        <dbReference type="ARBA" id="ARBA00022917"/>
    </source>
</evidence>
<dbReference type="CDD" id="cd00770">
    <property type="entry name" value="SerRS_core"/>
    <property type="match status" value="1"/>
</dbReference>
<dbReference type="InterPro" id="IPR045864">
    <property type="entry name" value="aa-tRNA-synth_II/BPL/LPL"/>
</dbReference>
<dbReference type="PROSITE" id="PS50862">
    <property type="entry name" value="AA_TRNA_LIGASE_II"/>
    <property type="match status" value="1"/>
</dbReference>
<dbReference type="PIRSF" id="PIRSF001529">
    <property type="entry name" value="Ser-tRNA-synth_IIa"/>
    <property type="match status" value="1"/>
</dbReference>
<keyword evidence="23" id="KW-0175">Coiled coil</keyword>
<evidence type="ECO:0000256" key="18">
    <source>
        <dbReference type="ARBA" id="ARBA00063855"/>
    </source>
</evidence>
<accession>A0A6P5JI86</accession>
<feature type="binding site" evidence="21">
    <location>
        <position position="305"/>
    </location>
    <ligand>
        <name>L-serine</name>
        <dbReference type="ChEBI" id="CHEBI:33384"/>
    </ligand>
</feature>
<name>A0A6P5JI86_PHACI</name>
<feature type="site" description="Important for serine binding" evidence="21">
    <location>
        <position position="459"/>
    </location>
</feature>
<keyword evidence="9" id="KW-0809">Transit peptide</keyword>
<evidence type="ECO:0000256" key="19">
    <source>
        <dbReference type="ARBA" id="ARBA00073230"/>
    </source>
</evidence>
<dbReference type="Gene3D" id="3.30.930.10">
    <property type="entry name" value="Bira Bifunctional Protein, Domain 2"/>
    <property type="match status" value="1"/>
</dbReference>
<dbReference type="KEGG" id="pcw:110202270"/>
<dbReference type="OMA" id="EQNCIDR"/>
<feature type="binding site" evidence="21">
    <location>
        <position position="336"/>
    </location>
    <ligand>
        <name>L-serine</name>
        <dbReference type="ChEBI" id="CHEBI:33384"/>
    </ligand>
</feature>
<dbReference type="FunFam" id="3.30.930.10:FF:000047">
    <property type="entry name" value="serine--tRNA ligase, mitochondrial isoform X2"/>
    <property type="match status" value="1"/>
</dbReference>
<evidence type="ECO:0000259" key="25">
    <source>
        <dbReference type="PROSITE" id="PS50862"/>
    </source>
</evidence>
<dbReference type="GO" id="GO:0006434">
    <property type="term" value="P:seryl-tRNA aminoacylation"/>
    <property type="evidence" value="ECO:0007669"/>
    <property type="project" value="InterPro"/>
</dbReference>
<evidence type="ECO:0000256" key="9">
    <source>
        <dbReference type="ARBA" id="ARBA00022946"/>
    </source>
</evidence>
<evidence type="ECO:0000256" key="16">
    <source>
        <dbReference type="ARBA" id="ARBA00048823"/>
    </source>
</evidence>
<organism evidence="26 27">
    <name type="scientific">Phascolarctos cinereus</name>
    <name type="common">Koala</name>
    <dbReference type="NCBI Taxonomy" id="38626"/>
    <lineage>
        <taxon>Eukaryota</taxon>
        <taxon>Metazoa</taxon>
        <taxon>Chordata</taxon>
        <taxon>Craniata</taxon>
        <taxon>Vertebrata</taxon>
        <taxon>Euteleostomi</taxon>
        <taxon>Mammalia</taxon>
        <taxon>Metatheria</taxon>
        <taxon>Diprotodontia</taxon>
        <taxon>Phascolarctidae</taxon>
        <taxon>Phascolarctos</taxon>
    </lineage>
</organism>
<dbReference type="GO" id="GO:0005524">
    <property type="term" value="F:ATP binding"/>
    <property type="evidence" value="ECO:0007669"/>
    <property type="project" value="UniProtKB-KW"/>
</dbReference>
<dbReference type="InterPro" id="IPR006195">
    <property type="entry name" value="aa-tRNA-synth_II"/>
</dbReference>
<dbReference type="Proteomes" id="UP000515140">
    <property type="component" value="Unplaced"/>
</dbReference>
<feature type="binding site" evidence="21">
    <location>
        <position position="358"/>
    </location>
    <ligand>
        <name>L-serine</name>
        <dbReference type="ChEBI" id="CHEBI:33384"/>
    </ligand>
</feature>
<comment type="catalytic activity">
    <reaction evidence="15">
        <text>tRNA(Sec) + L-serine + ATP = L-seryl-tRNA(Sec) + AMP + diphosphate + H(+)</text>
        <dbReference type="Rhea" id="RHEA:42580"/>
        <dbReference type="Rhea" id="RHEA-COMP:9742"/>
        <dbReference type="Rhea" id="RHEA-COMP:10128"/>
        <dbReference type="ChEBI" id="CHEBI:15378"/>
        <dbReference type="ChEBI" id="CHEBI:30616"/>
        <dbReference type="ChEBI" id="CHEBI:33019"/>
        <dbReference type="ChEBI" id="CHEBI:33384"/>
        <dbReference type="ChEBI" id="CHEBI:78442"/>
        <dbReference type="ChEBI" id="CHEBI:78533"/>
        <dbReference type="ChEBI" id="CHEBI:456215"/>
        <dbReference type="EC" id="6.1.1.11"/>
    </reaction>
</comment>
<comment type="subunit">
    <text evidence="18">Homodimer. The tRNA molecule probably binds across the dimer.</text>
</comment>
<keyword evidence="6" id="KW-0547">Nucleotide-binding</keyword>
<dbReference type="PANTHER" id="PTHR11778">
    <property type="entry name" value="SERYL-TRNA SYNTHETASE"/>
    <property type="match status" value="1"/>
</dbReference>
<dbReference type="Pfam" id="PF00587">
    <property type="entry name" value="tRNA-synt_2b"/>
    <property type="match status" value="1"/>
</dbReference>
<feature type="binding site" evidence="22">
    <location>
        <begin position="424"/>
        <end position="427"/>
    </location>
    <ligand>
        <name>ATP</name>
        <dbReference type="ChEBI" id="CHEBI:30616"/>
    </ligand>
</feature>
<dbReference type="CTD" id="54938"/>
<evidence type="ECO:0000256" key="5">
    <source>
        <dbReference type="ARBA" id="ARBA00022598"/>
    </source>
</evidence>
<evidence type="ECO:0000313" key="27">
    <source>
        <dbReference type="RefSeq" id="XP_020833940.1"/>
    </source>
</evidence>
<evidence type="ECO:0000256" key="23">
    <source>
        <dbReference type="SAM" id="Coils"/>
    </source>
</evidence>
<feature type="coiled-coil region" evidence="23">
    <location>
        <begin position="102"/>
        <end position="129"/>
    </location>
</feature>
<dbReference type="InterPro" id="IPR002314">
    <property type="entry name" value="aa-tRNA-synt_IIb"/>
</dbReference>
<dbReference type="Gene3D" id="1.10.287.40">
    <property type="entry name" value="Serine-tRNA synthetase, tRNA binding domain"/>
    <property type="match status" value="1"/>
</dbReference>
<evidence type="ECO:0000256" key="12">
    <source>
        <dbReference type="ARBA" id="ARBA00023146"/>
    </source>
</evidence>
<gene>
    <name evidence="27" type="primary">SARS2</name>
</gene>
<evidence type="ECO:0000313" key="26">
    <source>
        <dbReference type="Proteomes" id="UP000515140"/>
    </source>
</evidence>
<evidence type="ECO:0000256" key="15">
    <source>
        <dbReference type="ARBA" id="ARBA00047929"/>
    </source>
</evidence>
<dbReference type="InParanoid" id="A0A6P5JI86"/>
<evidence type="ECO:0000256" key="7">
    <source>
        <dbReference type="ARBA" id="ARBA00022840"/>
    </source>
</evidence>
<keyword evidence="10" id="KW-0007">Acetylation</keyword>
<evidence type="ECO:0000256" key="3">
    <source>
        <dbReference type="ARBA" id="ARBA00010728"/>
    </source>
</evidence>
<reference evidence="27" key="1">
    <citation type="submission" date="2025-08" db="UniProtKB">
        <authorList>
            <consortium name="RefSeq"/>
        </authorList>
    </citation>
    <scope>IDENTIFICATION</scope>
    <source>
        <tissue evidence="27">Spleen</tissue>
    </source>
</reference>
<evidence type="ECO:0000256" key="21">
    <source>
        <dbReference type="PIRSR" id="PIRSR001529-1"/>
    </source>
</evidence>
<evidence type="ECO:0000256" key="11">
    <source>
        <dbReference type="ARBA" id="ARBA00023128"/>
    </source>
</evidence>
<feature type="binding site" evidence="22">
    <location>
        <begin position="351"/>
        <end position="354"/>
    </location>
    <ligand>
        <name>ATP</name>
        <dbReference type="ChEBI" id="CHEBI:30616"/>
    </ligand>
</feature>
<evidence type="ECO:0000256" key="13">
    <source>
        <dbReference type="ARBA" id="ARBA00031113"/>
    </source>
</evidence>
<keyword evidence="8" id="KW-0648">Protein biosynthesis</keyword>
<feature type="region of interest" description="Disordered" evidence="24">
    <location>
        <begin position="21"/>
        <end position="42"/>
    </location>
</feature>
<comment type="catalytic activity">
    <reaction evidence="16">
        <text>tRNA(Ser) + L-serine + ATP = L-seryl-tRNA(Ser) + AMP + diphosphate + H(+)</text>
        <dbReference type="Rhea" id="RHEA:12292"/>
        <dbReference type="Rhea" id="RHEA-COMP:9669"/>
        <dbReference type="Rhea" id="RHEA-COMP:9703"/>
        <dbReference type="ChEBI" id="CHEBI:15378"/>
        <dbReference type="ChEBI" id="CHEBI:30616"/>
        <dbReference type="ChEBI" id="CHEBI:33019"/>
        <dbReference type="ChEBI" id="CHEBI:33384"/>
        <dbReference type="ChEBI" id="CHEBI:78442"/>
        <dbReference type="ChEBI" id="CHEBI:78533"/>
        <dbReference type="ChEBI" id="CHEBI:456215"/>
        <dbReference type="EC" id="6.1.1.11"/>
    </reaction>
</comment>
<evidence type="ECO:0000256" key="4">
    <source>
        <dbReference type="ARBA" id="ARBA00012840"/>
    </source>
</evidence>
<dbReference type="NCBIfam" id="TIGR00414">
    <property type="entry name" value="serS"/>
    <property type="match status" value="1"/>
</dbReference>
<comment type="similarity">
    <text evidence="3">Belongs to the class-II aminoacyl-tRNA synthetase family. Type-1 seryl-tRNA synthetase subfamily.</text>
</comment>
<feature type="binding site" evidence="22">
    <location>
        <begin position="336"/>
        <end position="338"/>
    </location>
    <ligand>
        <name>ATP</name>
        <dbReference type="ChEBI" id="CHEBI:30616"/>
    </ligand>
</feature>
<feature type="compositionally biased region" description="Basic and acidic residues" evidence="24">
    <location>
        <begin position="23"/>
        <end position="35"/>
    </location>
</feature>
<dbReference type="GO" id="GO:0004828">
    <property type="term" value="F:serine-tRNA ligase activity"/>
    <property type="evidence" value="ECO:0007669"/>
    <property type="project" value="UniProtKB-EC"/>
</dbReference>
<comment type="function">
    <text evidence="17">Catalyzes the attachment of serine to tRNA(Ser). Is also probably able to aminoacylate tRNA(Sec) with serine, to form the misacylated tRNA L-seryl-tRNA(Sec), which will be further converted into selenocysteinyl-tRNA(Sec).</text>
</comment>
<dbReference type="InterPro" id="IPR002317">
    <property type="entry name" value="Ser-tRNA-ligase_type_1"/>
</dbReference>
<dbReference type="PRINTS" id="PR00981">
    <property type="entry name" value="TRNASYNTHSER"/>
</dbReference>